<gene>
    <name evidence="3" type="ORF">FH972_023727</name>
</gene>
<dbReference type="PANTHER" id="PTHR38048:SF1">
    <property type="entry name" value="HEMERYTHRIN-LIKE DOMAIN-CONTAINING PROTEIN"/>
    <property type="match status" value="1"/>
</dbReference>
<sequence>MPTKSDDPTAQTDVKLSDADKKASNRMADMMELYHNSFRAEWNELYSACSPDHSRKVSASQLIRLGQGLISHLTMHHNIEEAHIFPILGQRMPAFRSDALTGPLQQHREIHAGMDKLGEYFNACKSGERSLRREEVKEICDSFGTVLWAHLDDEVEQLGWENMTKYWTKQEILRMPM</sequence>
<accession>A0A5N6KWE3</accession>
<dbReference type="PANTHER" id="PTHR38048">
    <property type="entry name" value="EXPRESSED PROTEIN"/>
    <property type="match status" value="1"/>
</dbReference>
<organism evidence="3 4">
    <name type="scientific">Carpinus fangiana</name>
    <dbReference type="NCBI Taxonomy" id="176857"/>
    <lineage>
        <taxon>Eukaryota</taxon>
        <taxon>Viridiplantae</taxon>
        <taxon>Streptophyta</taxon>
        <taxon>Embryophyta</taxon>
        <taxon>Tracheophyta</taxon>
        <taxon>Spermatophyta</taxon>
        <taxon>Magnoliopsida</taxon>
        <taxon>eudicotyledons</taxon>
        <taxon>Gunneridae</taxon>
        <taxon>Pentapetalae</taxon>
        <taxon>rosids</taxon>
        <taxon>fabids</taxon>
        <taxon>Fagales</taxon>
        <taxon>Betulaceae</taxon>
        <taxon>Carpinus</taxon>
    </lineage>
</organism>
<dbReference type="Gene3D" id="1.20.120.520">
    <property type="entry name" value="nmb1532 protein domain like"/>
    <property type="match status" value="1"/>
</dbReference>
<dbReference type="EMBL" id="VIBQ01000014">
    <property type="protein sequence ID" value="KAB8349712.1"/>
    <property type="molecule type" value="Genomic_DNA"/>
</dbReference>
<feature type="region of interest" description="Disordered" evidence="1">
    <location>
        <begin position="1"/>
        <end position="21"/>
    </location>
</feature>
<dbReference type="CDD" id="cd12108">
    <property type="entry name" value="Hr-like"/>
    <property type="match status" value="1"/>
</dbReference>
<dbReference type="Pfam" id="PF01814">
    <property type="entry name" value="Hemerythrin"/>
    <property type="match status" value="1"/>
</dbReference>
<dbReference type="OrthoDB" id="10044044at2759"/>
<feature type="domain" description="Hemerythrin-like" evidence="2">
    <location>
        <begin position="28"/>
        <end position="156"/>
    </location>
</feature>
<dbReference type="AlphaFoldDB" id="A0A5N6KWE3"/>
<dbReference type="InterPro" id="IPR012312">
    <property type="entry name" value="Hemerythrin-like"/>
</dbReference>
<evidence type="ECO:0000313" key="4">
    <source>
        <dbReference type="Proteomes" id="UP000327013"/>
    </source>
</evidence>
<name>A0A5N6KWE3_9ROSI</name>
<evidence type="ECO:0000256" key="1">
    <source>
        <dbReference type="SAM" id="MobiDB-lite"/>
    </source>
</evidence>
<dbReference type="InterPro" id="IPR053206">
    <property type="entry name" value="Dimeric_xanthone_biosynth"/>
</dbReference>
<dbReference type="Proteomes" id="UP000327013">
    <property type="component" value="Unassembled WGS sequence"/>
</dbReference>
<evidence type="ECO:0000259" key="2">
    <source>
        <dbReference type="Pfam" id="PF01814"/>
    </source>
</evidence>
<comment type="caution">
    <text evidence="3">The sequence shown here is derived from an EMBL/GenBank/DDBJ whole genome shotgun (WGS) entry which is preliminary data.</text>
</comment>
<proteinExistence type="predicted"/>
<evidence type="ECO:0000313" key="3">
    <source>
        <dbReference type="EMBL" id="KAB8349712.1"/>
    </source>
</evidence>
<protein>
    <recommendedName>
        <fullName evidence="2">Hemerythrin-like domain-containing protein</fullName>
    </recommendedName>
</protein>
<reference evidence="3 4" key="1">
    <citation type="submission" date="2019-06" db="EMBL/GenBank/DDBJ databases">
        <title>A chromosomal-level reference genome of Carpinus fangiana (Coryloideae, Betulaceae).</title>
        <authorList>
            <person name="Yang X."/>
            <person name="Wang Z."/>
            <person name="Zhang L."/>
            <person name="Hao G."/>
            <person name="Liu J."/>
            <person name="Yang Y."/>
        </authorList>
    </citation>
    <scope>NUCLEOTIDE SEQUENCE [LARGE SCALE GENOMIC DNA]</scope>
    <source>
        <strain evidence="3">Cfa_2016G</strain>
        <tissue evidence="3">Leaf</tissue>
    </source>
</reference>
<keyword evidence="4" id="KW-1185">Reference proteome</keyword>